<name>Q82C92_STRAW</name>
<reference evidence="1 2" key="2">
    <citation type="journal article" date="2003" name="Nat. Biotechnol.">
        <title>Complete genome sequence and comparative analysis of the industrial microorganism Streptomyces avermitilis.</title>
        <authorList>
            <person name="Ikeda H."/>
            <person name="Ishikawa J."/>
            <person name="Hanamoto A."/>
            <person name="Shinose M."/>
            <person name="Kikuchi H."/>
            <person name="Shiba T."/>
            <person name="Sakaki Y."/>
            <person name="Hattori M."/>
            <person name="Omura S."/>
        </authorList>
    </citation>
    <scope>NUCLEOTIDE SEQUENCE [LARGE SCALE GENOMIC DNA]</scope>
    <source>
        <strain evidence="2">ATCC 31267 / DSM 46492 / JCM 5070 / NBRC 14893 / NCIMB 12804 / NRRL 8165 / MA-4680</strain>
    </source>
</reference>
<reference evidence="1 2" key="3">
    <citation type="journal article" date="2014" name="J. Ind. Microbiol. Biotechnol.">
        <title>Genome mining of the Streptomyces avermitilis genome and development of genome-minimized hosts for heterologous expression of biosynthetic gene clusters.</title>
        <authorList>
            <person name="Ikeda H."/>
            <person name="Shin-ya K."/>
            <person name="Omura S."/>
        </authorList>
    </citation>
    <scope>NUCLEOTIDE SEQUENCE [LARGE SCALE GENOMIC DNA]</scope>
    <source>
        <strain evidence="2">ATCC 31267 / DSM 46492 / JCM 5070 / NBRC 14893 / NCIMB 12804 / NRRL 8165 / MA-4680</strain>
    </source>
</reference>
<reference evidence="1 2" key="1">
    <citation type="journal article" date="2001" name="Proc. Natl. Acad. Sci. U.S.A.">
        <title>Genome sequence of an industrial microorganism Streptomyces avermitilis: deducing the ability of producing secondary metabolites.</title>
        <authorList>
            <person name="Omura S."/>
            <person name="Ikeda H."/>
            <person name="Ishikawa J."/>
            <person name="Hanamoto A."/>
            <person name="Takahashi C."/>
            <person name="Shinose M."/>
            <person name="Takahashi Y."/>
            <person name="Horikawa H."/>
            <person name="Nakazawa H."/>
            <person name="Osonoe T."/>
            <person name="Kikuchi H."/>
            <person name="Shiba T."/>
            <person name="Sakaki Y."/>
            <person name="Hattori M."/>
        </authorList>
    </citation>
    <scope>NUCLEOTIDE SEQUENCE [LARGE SCALE GENOMIC DNA]</scope>
    <source>
        <strain evidence="2">ATCC 31267 / DSM 46492 / JCM 5070 / NBRC 14893 / NCIMB 12804 / NRRL 8165 / MA-4680</strain>
    </source>
</reference>
<dbReference type="HOGENOM" id="CLU_588792_0_0_11"/>
<evidence type="ECO:0000313" key="2">
    <source>
        <dbReference type="Proteomes" id="UP000000428"/>
    </source>
</evidence>
<dbReference type="KEGG" id="sma:SAVERM_5462"/>
<dbReference type="eggNOG" id="ENOG5030CSW">
    <property type="taxonomic scope" value="Bacteria"/>
</dbReference>
<sequence>MHHPRSPERTAPAAFPLTGRSGAMHSLRRRLGVCSLAVGFIAVLAVPSADAAVPAGAGQADFPKVSCGWPAVVSPSRLNFAFPETNATYWVMPYQLAKGDRLVVDGTYPSARFTSLTTYDVKGSTVDSLADKAITPNSGSKNPFAQANAGTNPAEHRYRVTVQSGVAATPGHNTLAATADSAASGAGFLALRIYVPDEESDPTGGVPLPALSLQHQGGSTSTFDTCANAGSAHGDAGPLAGFLRQLVKKYAPPGGFEGCGKSTPSAPDFAVPNKAEGLFPNPYNKYLCTPVSHESGRIAVIRGKAPTFPDTIQGQSVLTKTQLRYWSLCQNQWQLPYPSSSCAADYQTALKDGQYTFVVSTPQDRPTNATTTDKVTWISWGPTDVNGILLFRNMLPAGDFHNAVQNIQKGQDPATVMGPYYPTITYCAKATFEKGGPDACPAR</sequence>
<proteinExistence type="predicted"/>
<organism evidence="1 2">
    <name type="scientific">Streptomyces avermitilis (strain ATCC 31267 / DSM 46492 / JCM 5070 / NBRC 14893 / NCIMB 12804 / NRRL 8165 / MA-4680)</name>
    <dbReference type="NCBI Taxonomy" id="227882"/>
    <lineage>
        <taxon>Bacteria</taxon>
        <taxon>Bacillati</taxon>
        <taxon>Actinomycetota</taxon>
        <taxon>Actinomycetes</taxon>
        <taxon>Kitasatosporales</taxon>
        <taxon>Streptomycetaceae</taxon>
        <taxon>Streptomyces</taxon>
    </lineage>
</organism>
<gene>
    <name evidence="1" type="ORF">SAVERM_5462</name>
</gene>
<accession>Q82C92</accession>
<evidence type="ECO:0000313" key="1">
    <source>
        <dbReference type="EMBL" id="BAC73174.1"/>
    </source>
</evidence>
<protein>
    <submittedName>
        <fullName evidence="1">Secreted protein</fullName>
    </submittedName>
</protein>
<dbReference type="EMBL" id="BA000030">
    <property type="protein sequence ID" value="BAC73174.1"/>
    <property type="molecule type" value="Genomic_DNA"/>
</dbReference>
<keyword evidence="2" id="KW-1185">Reference proteome</keyword>
<dbReference type="Proteomes" id="UP000000428">
    <property type="component" value="Chromosome"/>
</dbReference>
<dbReference type="AlphaFoldDB" id="Q82C92"/>